<evidence type="ECO:0000256" key="1">
    <source>
        <dbReference type="ARBA" id="ARBA00022491"/>
    </source>
</evidence>
<dbReference type="SUPFAM" id="SSF46785">
    <property type="entry name" value="Winged helix' DNA-binding domain"/>
    <property type="match status" value="1"/>
</dbReference>
<organism evidence="7 8">
    <name type="scientific">Candidatus Bipolaricaulis anaerobius</name>
    <dbReference type="NCBI Taxonomy" id="2026885"/>
    <lineage>
        <taxon>Bacteria</taxon>
        <taxon>Candidatus Bipolaricaulota</taxon>
        <taxon>Candidatus Bipolaricaulia</taxon>
        <taxon>Candidatus Bipolaricaulales</taxon>
        <taxon>Candidatus Bipolaricaulaceae</taxon>
        <taxon>Candidatus Bipolaricaulis</taxon>
    </lineage>
</organism>
<keyword evidence="1 5" id="KW-0678">Repressor</keyword>
<dbReference type="InterPro" id="IPR002571">
    <property type="entry name" value="HrcA"/>
</dbReference>
<comment type="function">
    <text evidence="5">Negative regulator of class I heat shock genes (grpE-dnaK-dnaJ and groELS operons). Prevents heat-shock induction of these operons.</text>
</comment>
<dbReference type="EMBL" id="LS483254">
    <property type="protein sequence ID" value="SQD92091.1"/>
    <property type="molecule type" value="Genomic_DNA"/>
</dbReference>
<evidence type="ECO:0000313" key="8">
    <source>
        <dbReference type="Proteomes" id="UP000249818"/>
    </source>
</evidence>
<dbReference type="RefSeq" id="WP_122030363.1">
    <property type="nucleotide sequence ID" value="NZ_LS483254.1"/>
</dbReference>
<dbReference type="InterPro" id="IPR021153">
    <property type="entry name" value="HrcA_C"/>
</dbReference>
<dbReference type="HAMAP" id="MF_00081">
    <property type="entry name" value="HrcA"/>
    <property type="match status" value="1"/>
</dbReference>
<keyword evidence="4 5" id="KW-0804">Transcription</keyword>
<name>A0A2X3KHN9_9BACT</name>
<reference evidence="8" key="1">
    <citation type="submission" date="2018-05" db="EMBL/GenBank/DDBJ databases">
        <authorList>
            <person name="Hao L."/>
        </authorList>
    </citation>
    <scope>NUCLEOTIDE SEQUENCE [LARGE SCALE GENOMIC DNA]</scope>
</reference>
<protein>
    <recommendedName>
        <fullName evidence="5">Heat-inducible transcription repressor HrcA</fullName>
    </recommendedName>
</protein>
<proteinExistence type="inferred from homology"/>
<evidence type="ECO:0000256" key="3">
    <source>
        <dbReference type="ARBA" id="ARBA00023016"/>
    </source>
</evidence>
<dbReference type="PANTHER" id="PTHR34824">
    <property type="entry name" value="HEAT-INDUCIBLE TRANSCRIPTION REPRESSOR HRCA"/>
    <property type="match status" value="1"/>
</dbReference>
<evidence type="ECO:0000256" key="4">
    <source>
        <dbReference type="ARBA" id="ARBA00023163"/>
    </source>
</evidence>
<dbReference type="InterPro" id="IPR023120">
    <property type="entry name" value="WHTH_transcript_rep_HrcA_IDD"/>
</dbReference>
<keyword evidence="3 5" id="KW-0346">Stress response</keyword>
<keyword evidence="8" id="KW-1185">Reference proteome</keyword>
<dbReference type="PIRSF" id="PIRSF005485">
    <property type="entry name" value="HrcA"/>
    <property type="match status" value="1"/>
</dbReference>
<evidence type="ECO:0000256" key="5">
    <source>
        <dbReference type="HAMAP-Rule" id="MF_00081"/>
    </source>
</evidence>
<comment type="similarity">
    <text evidence="5">Belongs to the HrcA family.</text>
</comment>
<keyword evidence="2 5" id="KW-0805">Transcription regulation</keyword>
<gene>
    <name evidence="5 7" type="primary">hrcA</name>
    <name evidence="7" type="ORF">BARAN1_0066</name>
</gene>
<dbReference type="InterPro" id="IPR029016">
    <property type="entry name" value="GAF-like_dom_sf"/>
</dbReference>
<dbReference type="AlphaFoldDB" id="A0A2X3KHN9"/>
<dbReference type="GO" id="GO:0045892">
    <property type="term" value="P:negative regulation of DNA-templated transcription"/>
    <property type="evidence" value="ECO:0007669"/>
    <property type="project" value="UniProtKB-UniRule"/>
</dbReference>
<dbReference type="OrthoDB" id="9783139at2"/>
<dbReference type="Proteomes" id="UP000249818">
    <property type="component" value="Chromosome BARAN1"/>
</dbReference>
<evidence type="ECO:0000313" key="7">
    <source>
        <dbReference type="EMBL" id="SQD92091.1"/>
    </source>
</evidence>
<accession>A0A2X3KHN9</accession>
<dbReference type="PANTHER" id="PTHR34824:SF1">
    <property type="entry name" value="HEAT-INDUCIBLE TRANSCRIPTION REPRESSOR HRCA"/>
    <property type="match status" value="1"/>
</dbReference>
<dbReference type="InterPro" id="IPR036390">
    <property type="entry name" value="WH_DNA-bd_sf"/>
</dbReference>
<dbReference type="Gene3D" id="1.10.10.10">
    <property type="entry name" value="Winged helix-like DNA-binding domain superfamily/Winged helix DNA-binding domain"/>
    <property type="match status" value="1"/>
</dbReference>
<dbReference type="KEGG" id="bana:BARAN1_0066"/>
<sequence>MQGRRARLLIEVVDRYIRTRQPVSSRELVTEYRHRFSPATIRNELLALEGEGYLVKPYPSAGRVPTAQGFKFFAEWLLDLAKLGEGPSSVPAERHEVELGMLPDLFRSAATLLAAMTRELGFVIPPPREHMRTSSLFVRRVRPGAVLAVTVSELGTVESRLLPLDLDLAPEELAEAEGFLSRWLQDHTLAESPLGARPVPEGWHSRAAVAALAILRQLAEREPDHGLYVEGWPHLLAELAVRSPEWALDRGQALLRVLEEGTAFVDLVRALGNDRGQEIAVHVGDGSIPELADLSLVSAPYLGGSGVAGVLGPLWMDYARALSAARYVAGRLGALLAAGSTKEEG</sequence>
<dbReference type="InterPro" id="IPR036388">
    <property type="entry name" value="WH-like_DNA-bd_sf"/>
</dbReference>
<evidence type="ECO:0000256" key="2">
    <source>
        <dbReference type="ARBA" id="ARBA00023015"/>
    </source>
</evidence>
<dbReference type="GO" id="GO:0003677">
    <property type="term" value="F:DNA binding"/>
    <property type="evidence" value="ECO:0007669"/>
    <property type="project" value="InterPro"/>
</dbReference>
<dbReference type="Gene3D" id="3.30.390.60">
    <property type="entry name" value="Heat-inducible transcription repressor hrca homolog, domain 3"/>
    <property type="match status" value="1"/>
</dbReference>
<dbReference type="SUPFAM" id="SSF55781">
    <property type="entry name" value="GAF domain-like"/>
    <property type="match status" value="1"/>
</dbReference>
<evidence type="ECO:0000259" key="6">
    <source>
        <dbReference type="Pfam" id="PF01628"/>
    </source>
</evidence>
<dbReference type="Gene3D" id="3.30.450.40">
    <property type="match status" value="1"/>
</dbReference>
<dbReference type="Pfam" id="PF01628">
    <property type="entry name" value="HrcA"/>
    <property type="match status" value="1"/>
</dbReference>
<feature type="domain" description="Heat-inducible transcription repressor HrcA C-terminal" evidence="6">
    <location>
        <begin position="104"/>
        <end position="321"/>
    </location>
</feature>